<dbReference type="AlphaFoldDB" id="J3CFY9"/>
<keyword evidence="3 5" id="KW-1133">Transmembrane helix</keyword>
<reference evidence="6 7" key="1">
    <citation type="journal article" date="2012" name="J. Bacteriol.">
        <title>Twenty-one genome sequences from Pseudomonas species and 19 genome sequences from diverse bacteria isolated from the rhizosphere and endosphere of Populus deltoides.</title>
        <authorList>
            <person name="Brown S.D."/>
            <person name="Utturkar S.M."/>
            <person name="Klingeman D.M."/>
            <person name="Johnson C.M."/>
            <person name="Martin S.L."/>
            <person name="Land M.L."/>
            <person name="Lu T.Y."/>
            <person name="Schadt C.W."/>
            <person name="Doktycz M.J."/>
            <person name="Pelletier D.A."/>
        </authorList>
    </citation>
    <scope>NUCLEOTIDE SEQUENCE [LARGE SCALE GENOMIC DNA]</scope>
    <source>
        <strain evidence="6 7">CF314</strain>
    </source>
</reference>
<feature type="non-terminal residue" evidence="6">
    <location>
        <position position="66"/>
    </location>
</feature>
<dbReference type="GO" id="GO:0030026">
    <property type="term" value="P:intracellular manganese ion homeostasis"/>
    <property type="evidence" value="ECO:0007669"/>
    <property type="project" value="InterPro"/>
</dbReference>
<sequence length="66" mass="6826">MHHQLEKHYVNRIGWLRAAVLGANDGLLSTTSIVIGVAAAQPDRNTIVLAALAGMIAGAMSMAAGE</sequence>
<gene>
    <name evidence="6" type="ORF">PMI13_02769</name>
</gene>
<keyword evidence="2 5" id="KW-0812">Transmembrane</keyword>
<keyword evidence="4 5" id="KW-0472">Membrane</keyword>
<dbReference type="Proteomes" id="UP000007509">
    <property type="component" value="Unassembled WGS sequence"/>
</dbReference>
<organism evidence="6 7">
    <name type="scientific">Chryseobacterium populi</name>
    <dbReference type="NCBI Taxonomy" id="1144316"/>
    <lineage>
        <taxon>Bacteria</taxon>
        <taxon>Pseudomonadati</taxon>
        <taxon>Bacteroidota</taxon>
        <taxon>Flavobacteriia</taxon>
        <taxon>Flavobacteriales</taxon>
        <taxon>Weeksellaceae</taxon>
        <taxon>Chryseobacterium group</taxon>
        <taxon>Chryseobacterium</taxon>
    </lineage>
</organism>
<evidence type="ECO:0000256" key="5">
    <source>
        <dbReference type="SAM" id="Phobius"/>
    </source>
</evidence>
<name>J3CFY9_9FLAO</name>
<comment type="caution">
    <text evidence="6">The sequence shown here is derived from an EMBL/GenBank/DDBJ whole genome shotgun (WGS) entry which is preliminary data.</text>
</comment>
<dbReference type="Pfam" id="PF01988">
    <property type="entry name" value="VIT1"/>
    <property type="match status" value="1"/>
</dbReference>
<evidence type="ECO:0000256" key="1">
    <source>
        <dbReference type="ARBA" id="ARBA00004127"/>
    </source>
</evidence>
<evidence type="ECO:0000313" key="6">
    <source>
        <dbReference type="EMBL" id="EJL70606.1"/>
    </source>
</evidence>
<evidence type="ECO:0000256" key="2">
    <source>
        <dbReference type="ARBA" id="ARBA00022692"/>
    </source>
</evidence>
<evidence type="ECO:0000313" key="7">
    <source>
        <dbReference type="Proteomes" id="UP000007509"/>
    </source>
</evidence>
<evidence type="ECO:0000256" key="4">
    <source>
        <dbReference type="ARBA" id="ARBA00023136"/>
    </source>
</evidence>
<evidence type="ECO:0000256" key="3">
    <source>
        <dbReference type="ARBA" id="ARBA00022989"/>
    </source>
</evidence>
<dbReference type="RefSeq" id="WP_007844660.1">
    <property type="nucleotide sequence ID" value="NZ_AKJY01000053.1"/>
</dbReference>
<protein>
    <submittedName>
        <fullName evidence="6">Putative membrane protein</fullName>
    </submittedName>
</protein>
<comment type="subcellular location">
    <subcellularLocation>
        <location evidence="1">Endomembrane system</location>
        <topology evidence="1">Multi-pass membrane protein</topology>
    </subcellularLocation>
</comment>
<proteinExistence type="predicted"/>
<feature type="transmembrane region" description="Helical" evidence="5">
    <location>
        <begin position="46"/>
        <end position="65"/>
    </location>
</feature>
<dbReference type="EMBL" id="AKJY01000053">
    <property type="protein sequence ID" value="EJL70606.1"/>
    <property type="molecule type" value="Genomic_DNA"/>
</dbReference>
<keyword evidence="7" id="KW-1185">Reference proteome</keyword>
<dbReference type="InterPro" id="IPR008217">
    <property type="entry name" value="Ccc1_fam"/>
</dbReference>
<feature type="transmembrane region" description="Helical" evidence="5">
    <location>
        <begin position="21"/>
        <end position="40"/>
    </location>
</feature>
<accession>J3CFY9</accession>
<dbReference type="GO" id="GO:0005384">
    <property type="term" value="F:manganese ion transmembrane transporter activity"/>
    <property type="evidence" value="ECO:0007669"/>
    <property type="project" value="InterPro"/>
</dbReference>
<dbReference type="PANTHER" id="PTHR31851">
    <property type="entry name" value="FE(2+)/MN(2+) TRANSPORTER PCL1"/>
    <property type="match status" value="1"/>
</dbReference>
<dbReference type="GO" id="GO:0012505">
    <property type="term" value="C:endomembrane system"/>
    <property type="evidence" value="ECO:0007669"/>
    <property type="project" value="UniProtKB-SubCell"/>
</dbReference>